<proteinExistence type="predicted"/>
<keyword evidence="2" id="KW-1185">Reference proteome</keyword>
<evidence type="ECO:0000313" key="1">
    <source>
        <dbReference type="EMBL" id="EFW16962.1"/>
    </source>
</evidence>
<reference evidence="2" key="1">
    <citation type="journal article" date="2010" name="Genome Res.">
        <title>Population genomic sequencing of Coccidioides fungi reveals recent hybridization and transposon control.</title>
        <authorList>
            <person name="Neafsey D.E."/>
            <person name="Barker B.M."/>
            <person name="Sharpton T.J."/>
            <person name="Stajich J.E."/>
            <person name="Park D.J."/>
            <person name="Whiston E."/>
            <person name="Hung C.-Y."/>
            <person name="McMahan C."/>
            <person name="White J."/>
            <person name="Sykes S."/>
            <person name="Heiman D."/>
            <person name="Young S."/>
            <person name="Zeng Q."/>
            <person name="Abouelleil A."/>
            <person name="Aftuck L."/>
            <person name="Bessette D."/>
            <person name="Brown A."/>
            <person name="FitzGerald M."/>
            <person name="Lui A."/>
            <person name="Macdonald J.P."/>
            <person name="Priest M."/>
            <person name="Orbach M.J."/>
            <person name="Galgiani J.N."/>
            <person name="Kirkland T.N."/>
            <person name="Cole G.T."/>
            <person name="Birren B.W."/>
            <person name="Henn M.R."/>
            <person name="Taylor J.W."/>
            <person name="Rounsley S.D."/>
        </authorList>
    </citation>
    <scope>NUCLEOTIDE SEQUENCE [LARGE SCALE GENOMIC DNA]</scope>
    <source>
        <strain evidence="2">RMSCC 757 / Silveira</strain>
    </source>
</reference>
<gene>
    <name evidence="1" type="ORF">CPSG_06230</name>
</gene>
<protein>
    <submittedName>
        <fullName evidence="1">Predicted protein</fullName>
    </submittedName>
</protein>
<sequence length="90" mass="10322">MRFKAEQSGYASSALYIGRTAKGSRTCQDFILPQFDFGFYLLDFEHIIVPHGSHVFYIRCPAGSGRIAGWIFIRVEYPAHDLFDENVFQP</sequence>
<evidence type="ECO:0000313" key="2">
    <source>
        <dbReference type="Proteomes" id="UP000002497"/>
    </source>
</evidence>
<name>E9D8S8_COCPS</name>
<dbReference type="EMBL" id="GL636495">
    <property type="protein sequence ID" value="EFW16962.1"/>
    <property type="molecule type" value="Genomic_DNA"/>
</dbReference>
<dbReference type="Proteomes" id="UP000002497">
    <property type="component" value="Unassembled WGS sequence"/>
</dbReference>
<dbReference type="VEuPathDB" id="FungiDB:CPSG_06230"/>
<dbReference type="AlphaFoldDB" id="E9D8S8"/>
<organism evidence="2">
    <name type="scientific">Coccidioides posadasii (strain RMSCC 757 / Silveira)</name>
    <name type="common">Valley fever fungus</name>
    <dbReference type="NCBI Taxonomy" id="443226"/>
    <lineage>
        <taxon>Eukaryota</taxon>
        <taxon>Fungi</taxon>
        <taxon>Dikarya</taxon>
        <taxon>Ascomycota</taxon>
        <taxon>Pezizomycotina</taxon>
        <taxon>Eurotiomycetes</taxon>
        <taxon>Eurotiomycetidae</taxon>
        <taxon>Onygenales</taxon>
        <taxon>Onygenaceae</taxon>
        <taxon>Coccidioides</taxon>
    </lineage>
</organism>
<dbReference type="HOGENOM" id="CLU_2440686_0_0_1"/>
<reference evidence="2" key="2">
    <citation type="submission" date="2010-03" db="EMBL/GenBank/DDBJ databases">
        <title>The genome sequence of Coccidioides posadasii strain Silveira.</title>
        <authorList>
            <consortium name="The Broad Institute Genome Sequencing Center for Infectious Disease"/>
            <person name="Neafsey D."/>
            <person name="Orbach M."/>
            <person name="Henn M.R."/>
            <person name="Cole G.T."/>
            <person name="Galgiani J."/>
            <person name="Gardner M.J."/>
            <person name="Kirkland T.N."/>
            <person name="Taylor J.W."/>
            <person name="Young S.K."/>
            <person name="Zeng Q."/>
            <person name="Koehrsen M."/>
            <person name="Alvarado L."/>
            <person name="Berlin A."/>
            <person name="Borenstein D."/>
            <person name="Chapman S.B."/>
            <person name="Chen Z."/>
            <person name="Engels R."/>
            <person name="Freedman E."/>
            <person name="Gellesch M."/>
            <person name="Goldberg J."/>
            <person name="Griggs A."/>
            <person name="Gujja S."/>
            <person name="Heilman E."/>
            <person name="Heiman D."/>
            <person name="Howarth C."/>
            <person name="Jen D."/>
            <person name="Larson L."/>
            <person name="Mehta T."/>
            <person name="Neiman D."/>
            <person name="Park D."/>
            <person name="Pearson M."/>
            <person name="Richards J."/>
            <person name="Roberts A."/>
            <person name="Saif S."/>
            <person name="Shea T."/>
            <person name="Shenoy N."/>
            <person name="Sisk P."/>
            <person name="Stolte C."/>
            <person name="Sykes S."/>
            <person name="Walk T."/>
            <person name="White J."/>
            <person name="Yandava C."/>
            <person name="Haas B."/>
            <person name="Nusbaum C."/>
            <person name="Birren B."/>
        </authorList>
    </citation>
    <scope>NUCLEOTIDE SEQUENCE [LARGE SCALE GENOMIC DNA]</scope>
    <source>
        <strain evidence="2">RMSCC 757 / Silveira</strain>
    </source>
</reference>
<accession>E9D8S8</accession>